<evidence type="ECO:0000256" key="2">
    <source>
        <dbReference type="ARBA" id="ARBA00022448"/>
    </source>
</evidence>
<dbReference type="InterPro" id="IPR003593">
    <property type="entry name" value="AAA+_ATPase"/>
</dbReference>
<feature type="region of interest" description="Disordered" evidence="8">
    <location>
        <begin position="787"/>
        <end position="815"/>
    </location>
</feature>
<name>A0AAD9GQ89_9STRA</name>
<feature type="transmembrane region" description="Helical" evidence="9">
    <location>
        <begin position="519"/>
        <end position="539"/>
    </location>
</feature>
<dbReference type="GO" id="GO:0016887">
    <property type="term" value="F:ATP hydrolysis activity"/>
    <property type="evidence" value="ECO:0007669"/>
    <property type="project" value="InterPro"/>
</dbReference>
<reference evidence="11" key="1">
    <citation type="submission" date="2023-08" db="EMBL/GenBank/DDBJ databases">
        <title>Reference Genome Resource for the Citrus Pathogen Phytophthora citrophthora.</title>
        <authorList>
            <person name="Moller H."/>
            <person name="Coetzee B."/>
            <person name="Rose L.J."/>
            <person name="Van Niekerk J.M."/>
        </authorList>
    </citation>
    <scope>NUCLEOTIDE SEQUENCE</scope>
    <source>
        <strain evidence="11">STE-U-9442</strain>
    </source>
</reference>
<accession>A0AAD9GQ89</accession>
<keyword evidence="2" id="KW-0813">Transport</keyword>
<dbReference type="InterPro" id="IPR057626">
    <property type="entry name" value="S-S_Temptin"/>
</dbReference>
<evidence type="ECO:0000256" key="8">
    <source>
        <dbReference type="SAM" id="MobiDB-lite"/>
    </source>
</evidence>
<dbReference type="GO" id="GO:0140359">
    <property type="term" value="F:ABC-type transporter activity"/>
    <property type="evidence" value="ECO:0007669"/>
    <property type="project" value="InterPro"/>
</dbReference>
<keyword evidence="6 9" id="KW-1133">Transmembrane helix</keyword>
<dbReference type="SUPFAM" id="SSF52540">
    <property type="entry name" value="P-loop containing nucleoside triphosphate hydrolases"/>
    <property type="match status" value="1"/>
</dbReference>
<feature type="transmembrane region" description="Helical" evidence="9">
    <location>
        <begin position="551"/>
        <end position="568"/>
    </location>
</feature>
<evidence type="ECO:0000256" key="9">
    <source>
        <dbReference type="SAM" id="Phobius"/>
    </source>
</evidence>
<keyword evidence="3 9" id="KW-0812">Transmembrane</keyword>
<dbReference type="InterPro" id="IPR003439">
    <property type="entry name" value="ABC_transporter-like_ATP-bd"/>
</dbReference>
<keyword evidence="12" id="KW-1185">Reference proteome</keyword>
<dbReference type="EMBL" id="JASMQC010000009">
    <property type="protein sequence ID" value="KAK1942604.1"/>
    <property type="molecule type" value="Genomic_DNA"/>
</dbReference>
<keyword evidence="7 9" id="KW-0472">Membrane</keyword>
<organism evidence="11 12">
    <name type="scientific">Phytophthora citrophthora</name>
    <dbReference type="NCBI Taxonomy" id="4793"/>
    <lineage>
        <taxon>Eukaryota</taxon>
        <taxon>Sar</taxon>
        <taxon>Stramenopiles</taxon>
        <taxon>Oomycota</taxon>
        <taxon>Peronosporomycetes</taxon>
        <taxon>Peronosporales</taxon>
        <taxon>Peronosporaceae</taxon>
        <taxon>Phytophthora</taxon>
    </lineage>
</organism>
<evidence type="ECO:0000313" key="11">
    <source>
        <dbReference type="EMBL" id="KAK1942604.1"/>
    </source>
</evidence>
<comment type="subcellular location">
    <subcellularLocation>
        <location evidence="1">Membrane</location>
        <topology evidence="1">Multi-pass membrane protein</topology>
    </subcellularLocation>
</comment>
<feature type="compositionally biased region" description="Polar residues" evidence="8">
    <location>
        <begin position="27"/>
        <end position="43"/>
    </location>
</feature>
<dbReference type="InterPro" id="IPR050352">
    <property type="entry name" value="ABCG_transporters"/>
</dbReference>
<feature type="domain" description="ABC transporter" evidence="10">
    <location>
        <begin position="65"/>
        <end position="303"/>
    </location>
</feature>
<dbReference type="InterPro" id="IPR017871">
    <property type="entry name" value="ABC_transporter-like_CS"/>
</dbReference>
<dbReference type="GO" id="GO:0016020">
    <property type="term" value="C:membrane"/>
    <property type="evidence" value="ECO:0007669"/>
    <property type="project" value="UniProtKB-SubCell"/>
</dbReference>
<dbReference type="SMART" id="SM00382">
    <property type="entry name" value="AAA"/>
    <property type="match status" value="1"/>
</dbReference>
<dbReference type="GO" id="GO:0005524">
    <property type="term" value="F:ATP binding"/>
    <property type="evidence" value="ECO:0007669"/>
    <property type="project" value="UniProtKB-KW"/>
</dbReference>
<dbReference type="InterPro" id="IPR043926">
    <property type="entry name" value="ABCG_dom"/>
</dbReference>
<dbReference type="Pfam" id="PF19055">
    <property type="entry name" value="ABC2_membrane_7"/>
    <property type="match status" value="1"/>
</dbReference>
<evidence type="ECO:0000256" key="5">
    <source>
        <dbReference type="ARBA" id="ARBA00022840"/>
    </source>
</evidence>
<evidence type="ECO:0000256" key="7">
    <source>
        <dbReference type="ARBA" id="ARBA00023136"/>
    </source>
</evidence>
<dbReference type="Proteomes" id="UP001259832">
    <property type="component" value="Unassembled WGS sequence"/>
</dbReference>
<dbReference type="PANTHER" id="PTHR48041">
    <property type="entry name" value="ABC TRANSPORTER G FAMILY MEMBER 28"/>
    <property type="match status" value="1"/>
</dbReference>
<dbReference type="Pfam" id="PF00005">
    <property type="entry name" value="ABC_tran"/>
    <property type="match status" value="1"/>
</dbReference>
<dbReference type="AlphaFoldDB" id="A0AAD9GQ89"/>
<proteinExistence type="predicted"/>
<dbReference type="InterPro" id="IPR013525">
    <property type="entry name" value="ABC2_TM"/>
</dbReference>
<dbReference type="Pfam" id="PF24784">
    <property type="entry name" value="Temptin_C"/>
    <property type="match status" value="1"/>
</dbReference>
<evidence type="ECO:0000259" key="10">
    <source>
        <dbReference type="PROSITE" id="PS50893"/>
    </source>
</evidence>
<evidence type="ECO:0000256" key="3">
    <source>
        <dbReference type="ARBA" id="ARBA00022692"/>
    </source>
</evidence>
<evidence type="ECO:0000256" key="4">
    <source>
        <dbReference type="ARBA" id="ARBA00022741"/>
    </source>
</evidence>
<dbReference type="InterPro" id="IPR027417">
    <property type="entry name" value="P-loop_NTPase"/>
</dbReference>
<evidence type="ECO:0000256" key="6">
    <source>
        <dbReference type="ARBA" id="ARBA00022989"/>
    </source>
</evidence>
<keyword evidence="4" id="KW-0547">Nucleotide-binding</keyword>
<protein>
    <submittedName>
        <fullName evidence="11">Protein white</fullName>
    </submittedName>
</protein>
<dbReference type="PANTHER" id="PTHR48041:SF139">
    <property type="entry name" value="PROTEIN SCARLET"/>
    <property type="match status" value="1"/>
</dbReference>
<dbReference type="FunFam" id="3.40.50.300:FF:001480">
    <property type="entry name" value="ABC transporter"/>
    <property type="match status" value="1"/>
</dbReference>
<gene>
    <name evidence="11" type="ORF">P3T76_006103</name>
</gene>
<dbReference type="PROSITE" id="PS00211">
    <property type="entry name" value="ABC_TRANSPORTER_1"/>
    <property type="match status" value="1"/>
</dbReference>
<dbReference type="PROSITE" id="PS50893">
    <property type="entry name" value="ABC_TRANSPORTER_2"/>
    <property type="match status" value="1"/>
</dbReference>
<evidence type="ECO:0000313" key="12">
    <source>
        <dbReference type="Proteomes" id="UP001259832"/>
    </source>
</evidence>
<feature type="region of interest" description="Disordered" evidence="8">
    <location>
        <begin position="1"/>
        <end position="43"/>
    </location>
</feature>
<dbReference type="Pfam" id="PF01061">
    <property type="entry name" value="ABC2_membrane"/>
    <property type="match status" value="1"/>
</dbReference>
<sequence>MLSRRLRSSDSVASPAESPQPYIGVSTPRSATSGVSLKNDTSIPSKHHVEAPRLTLEWRSLQLEVPVQNAQTKESEQKIILESMGGVARPGELLVVMGPSGAGKSSLLDCISGRNNAIKGKVTVNGSPWTKKLKRFAAYVMQEDLFHATLTVKEHLVLQAKLRMSGSCTPEQYLGRVDTLLEEFGLSKSKDTLIGGWMQRGISGGERKRLALATELLTNPSVLFADEPTSGLDSFMANSVVQQLRRLAVNEGRTVVATIHQPSSEVFALFDRLELLADGASIYQGKADAVVDYFATRGFECPNFMNPADYFMEKIVVVDGDTDHAGVERVQMLKEAWKAHAAQQNSRVEVVNPQDVFGSGASGDIISTSRLDEDKMDFEDSRASLWGQIHVLATRNALRLLRDKTALRLQSIQTLVTTLLVGIIFFQLELDQQGVSNFSGAFFYIVTEQVYGASMPAIMSVPMELPIVYREYDIGLYSVASWYTAKNLCELPQQVILPIISLLPLYFLVGIGHDFSMYIQMQLVLILLHSACVAFGYCISCVCRRIDIAPLAGNIVLMPLLLLGGLFIDPSDVPAVLRWVQYITPFRYGYYGLMRVFWRRVEEISCDTGATCAATTGLQVLENKGISNRSVVSDLLLLLALSVAFRLIGYIALAFNLRPCNNVLSLASVALLAAPVASHEAYARKLPNGENVTGVKAIGHTDPNGGGIRNAFGRAFYDAGHAWTRELCMSDSDRDGQTNGEELGDPCCEWTEESAKAPLWTSGVSNPGDDASTSNKAKWPAYECSSVSSSSKAESASASGTDSDSGSSTSTAPSVVPAASVSAALAFILALVV</sequence>
<feature type="region of interest" description="Disordered" evidence="8">
    <location>
        <begin position="758"/>
        <end position="777"/>
    </location>
</feature>
<feature type="transmembrane region" description="Helical" evidence="9">
    <location>
        <begin position="635"/>
        <end position="655"/>
    </location>
</feature>
<comment type="caution">
    <text evidence="11">The sequence shown here is derived from an EMBL/GenBank/DDBJ whole genome shotgun (WGS) entry which is preliminary data.</text>
</comment>
<dbReference type="CDD" id="cd03213">
    <property type="entry name" value="ABCG_EPDR"/>
    <property type="match status" value="1"/>
</dbReference>
<keyword evidence="5" id="KW-0067">ATP-binding</keyword>
<dbReference type="Gene3D" id="3.40.50.300">
    <property type="entry name" value="P-loop containing nucleotide triphosphate hydrolases"/>
    <property type="match status" value="1"/>
</dbReference>
<evidence type="ECO:0000256" key="1">
    <source>
        <dbReference type="ARBA" id="ARBA00004141"/>
    </source>
</evidence>